<accession>A0A3Q9IAU2</accession>
<dbReference type="AlphaFoldDB" id="A0A3Q9IAU2"/>
<dbReference type="OrthoDB" id="2610621at2"/>
<dbReference type="EMBL" id="CP034346">
    <property type="protein sequence ID" value="AZS14990.1"/>
    <property type="molecule type" value="Genomic_DNA"/>
</dbReference>
<dbReference type="KEGG" id="plut:EI981_11320"/>
<gene>
    <name evidence="1" type="ORF">EI981_11320</name>
</gene>
<proteinExistence type="predicted"/>
<protein>
    <submittedName>
        <fullName evidence="1">Uncharacterized protein</fullName>
    </submittedName>
</protein>
<dbReference type="Proteomes" id="UP000270678">
    <property type="component" value="Chromosome"/>
</dbReference>
<dbReference type="RefSeq" id="WP_126998164.1">
    <property type="nucleotide sequence ID" value="NZ_CP034346.1"/>
</dbReference>
<organism evidence="1 2">
    <name type="scientific">Paenibacillus lutimineralis</name>
    <dbReference type="NCBI Taxonomy" id="2707005"/>
    <lineage>
        <taxon>Bacteria</taxon>
        <taxon>Bacillati</taxon>
        <taxon>Bacillota</taxon>
        <taxon>Bacilli</taxon>
        <taxon>Bacillales</taxon>
        <taxon>Paenibacillaceae</taxon>
        <taxon>Paenibacillus</taxon>
    </lineage>
</organism>
<evidence type="ECO:0000313" key="2">
    <source>
        <dbReference type="Proteomes" id="UP000270678"/>
    </source>
</evidence>
<name>A0A3Q9IAU2_9BACL</name>
<keyword evidence="2" id="KW-1185">Reference proteome</keyword>
<evidence type="ECO:0000313" key="1">
    <source>
        <dbReference type="EMBL" id="AZS14990.1"/>
    </source>
</evidence>
<sequence length="238" mass="27724">MKRWLFAGVSDKRELILYICKLLTAAGQRVLLVDRTVESKYQYLARNREGVLPLIEFCGFDITNGELEASEEGTGLPEAIHINAESYDYLLYDYELDQPKAEGLCSQMDQIIWVTTFDHYEVERSADWFRQWLRSDPILAGVLVHPVLIRTVESYLTANYMMSLTEDLPIEWNTDVACIPWNELNTAIHYENGHEHMLHIHRITRSYRRALISLTVQLTGWTRSEAKRAMRSARRRAI</sequence>
<reference evidence="2" key="1">
    <citation type="submission" date="2018-12" db="EMBL/GenBank/DDBJ databases">
        <title>Complete genome sequence of Paenibacillus sp. MBLB1234.</title>
        <authorList>
            <person name="Nam Y.-D."/>
            <person name="Kang J."/>
            <person name="Chung W.-H."/>
            <person name="Park Y.S."/>
        </authorList>
    </citation>
    <scope>NUCLEOTIDE SEQUENCE [LARGE SCALE GENOMIC DNA]</scope>
    <source>
        <strain evidence="2">MBLB1234</strain>
    </source>
</reference>